<evidence type="ECO:0000313" key="1">
    <source>
        <dbReference type="EMBL" id="KAF7262869.1"/>
    </source>
</evidence>
<reference evidence="1" key="1">
    <citation type="submission" date="2020-08" db="EMBL/GenBank/DDBJ databases">
        <title>Genome sequencing and assembly of the red palm weevil Rhynchophorus ferrugineus.</title>
        <authorList>
            <person name="Dias G.B."/>
            <person name="Bergman C.M."/>
            <person name="Manee M."/>
        </authorList>
    </citation>
    <scope>NUCLEOTIDE SEQUENCE</scope>
    <source>
        <strain evidence="1">AA-2017</strain>
        <tissue evidence="1">Whole larva</tissue>
    </source>
</reference>
<name>A0A834HJT1_RHYFE</name>
<accession>A0A834HJT1</accession>
<organism evidence="1 2">
    <name type="scientific">Rhynchophorus ferrugineus</name>
    <name type="common">Red palm weevil</name>
    <name type="synonym">Curculio ferrugineus</name>
    <dbReference type="NCBI Taxonomy" id="354439"/>
    <lineage>
        <taxon>Eukaryota</taxon>
        <taxon>Metazoa</taxon>
        <taxon>Ecdysozoa</taxon>
        <taxon>Arthropoda</taxon>
        <taxon>Hexapoda</taxon>
        <taxon>Insecta</taxon>
        <taxon>Pterygota</taxon>
        <taxon>Neoptera</taxon>
        <taxon>Endopterygota</taxon>
        <taxon>Coleoptera</taxon>
        <taxon>Polyphaga</taxon>
        <taxon>Cucujiformia</taxon>
        <taxon>Curculionidae</taxon>
        <taxon>Dryophthorinae</taxon>
        <taxon>Rhynchophorus</taxon>
    </lineage>
</organism>
<protein>
    <submittedName>
        <fullName evidence="1">Uncharacterized protein</fullName>
    </submittedName>
</protein>
<proteinExistence type="predicted"/>
<sequence>MEPEEAKAKSRVDGHWTYLKDALIDAYLEDLKDSAFKGKLQPVLVDRYCKIGQDHGNWNHWLVSVRIIKIRDLLLQCYDMIMTSPMTTIF</sequence>
<comment type="caution">
    <text evidence="1">The sequence shown here is derived from an EMBL/GenBank/DDBJ whole genome shotgun (WGS) entry which is preliminary data.</text>
</comment>
<dbReference type="Proteomes" id="UP000625711">
    <property type="component" value="Unassembled WGS sequence"/>
</dbReference>
<keyword evidence="2" id="KW-1185">Reference proteome</keyword>
<evidence type="ECO:0000313" key="2">
    <source>
        <dbReference type="Proteomes" id="UP000625711"/>
    </source>
</evidence>
<gene>
    <name evidence="1" type="ORF">GWI33_003952</name>
</gene>
<dbReference type="AlphaFoldDB" id="A0A834HJT1"/>
<dbReference type="EMBL" id="JAACXV010023679">
    <property type="protein sequence ID" value="KAF7262869.1"/>
    <property type="molecule type" value="Genomic_DNA"/>
</dbReference>